<keyword evidence="3" id="KW-1185">Reference proteome</keyword>
<accession>A0A395J7Y5</accession>
<keyword evidence="1" id="KW-0812">Transmembrane</keyword>
<keyword evidence="1" id="KW-1133">Transmembrane helix</keyword>
<organism evidence="2 3">
    <name type="scientific">Monilinia fructigena</name>
    <dbReference type="NCBI Taxonomy" id="38457"/>
    <lineage>
        <taxon>Eukaryota</taxon>
        <taxon>Fungi</taxon>
        <taxon>Dikarya</taxon>
        <taxon>Ascomycota</taxon>
        <taxon>Pezizomycotina</taxon>
        <taxon>Leotiomycetes</taxon>
        <taxon>Helotiales</taxon>
        <taxon>Sclerotiniaceae</taxon>
        <taxon>Monilinia</taxon>
    </lineage>
</organism>
<dbReference type="AlphaFoldDB" id="A0A395J7Y5"/>
<protein>
    <submittedName>
        <fullName evidence="2">Uncharacterized protein</fullName>
    </submittedName>
</protein>
<dbReference type="Proteomes" id="UP000249056">
    <property type="component" value="Unassembled WGS sequence"/>
</dbReference>
<gene>
    <name evidence="2" type="ORF">DID88_007318</name>
</gene>
<evidence type="ECO:0000313" key="3">
    <source>
        <dbReference type="Proteomes" id="UP000249056"/>
    </source>
</evidence>
<evidence type="ECO:0000256" key="1">
    <source>
        <dbReference type="SAM" id="Phobius"/>
    </source>
</evidence>
<evidence type="ECO:0000313" key="2">
    <source>
        <dbReference type="EMBL" id="RAL68602.1"/>
    </source>
</evidence>
<sequence>MFCEREFCQPCFYVENHLVASYNLRTLPYPCFATNIELPLFVINIYKVRWMKLIHPSNAKLCAPSWVSARRPYRYWHPVLWDSAKFWLQVRDRVHAFKSLDRSPRLKYWLESGEYLLLGLGGWWFVLLMILIGWFIDLRVV</sequence>
<feature type="transmembrane region" description="Helical" evidence="1">
    <location>
        <begin position="115"/>
        <end position="136"/>
    </location>
</feature>
<reference evidence="2 3" key="1">
    <citation type="submission" date="2018-06" db="EMBL/GenBank/DDBJ databases">
        <title>Genome Sequence of the Brown Rot Fungal Pathogen Monilinia fructigena.</title>
        <authorList>
            <person name="Landi L."/>
            <person name="De Miccolis Angelini R.M."/>
            <person name="Pollastro S."/>
            <person name="Abate D."/>
            <person name="Faretra F."/>
            <person name="Romanazzi G."/>
        </authorList>
    </citation>
    <scope>NUCLEOTIDE SEQUENCE [LARGE SCALE GENOMIC DNA]</scope>
    <source>
        <strain evidence="2 3">Mfrg269</strain>
    </source>
</reference>
<keyword evidence="1" id="KW-0472">Membrane</keyword>
<comment type="caution">
    <text evidence="2">The sequence shown here is derived from an EMBL/GenBank/DDBJ whole genome shotgun (WGS) entry which is preliminary data.</text>
</comment>
<name>A0A395J7Y5_9HELO</name>
<proteinExistence type="predicted"/>
<dbReference type="EMBL" id="QKRW01000001">
    <property type="protein sequence ID" value="RAL68602.1"/>
    <property type="molecule type" value="Genomic_DNA"/>
</dbReference>